<dbReference type="OrthoDB" id="265955at2759"/>
<dbReference type="InterPro" id="IPR018816">
    <property type="entry name" value="Cactin_central"/>
</dbReference>
<keyword evidence="3" id="KW-0175">Coiled coil</keyword>
<dbReference type="InterPro" id="IPR019134">
    <property type="entry name" value="Cactin_C"/>
</dbReference>
<dbReference type="Pfam" id="PF10312">
    <property type="entry name" value="Cactin_mid"/>
    <property type="match status" value="1"/>
</dbReference>
<protein>
    <recommendedName>
        <fullName evidence="2">Splicing factor Cactin</fullName>
    </recommendedName>
</protein>
<evidence type="ECO:0000256" key="3">
    <source>
        <dbReference type="SAM" id="Coils"/>
    </source>
</evidence>
<feature type="domain" description="Splicing factor Cactin C-terminal" evidence="5">
    <location>
        <begin position="466"/>
        <end position="591"/>
    </location>
</feature>
<dbReference type="VEuPathDB" id="FungiDB:AMAG_07007"/>
<dbReference type="PANTHER" id="PTHR21737">
    <property type="entry name" value="POLYGLUTAMINE BINDING PROTEIN 1/MARVEL MEMBRANE-ASSOCIATING DOMAIN CONTAINING 3"/>
    <property type="match status" value="1"/>
</dbReference>
<dbReference type="GO" id="GO:0005681">
    <property type="term" value="C:spliceosomal complex"/>
    <property type="evidence" value="ECO:0007669"/>
    <property type="project" value="TreeGrafter"/>
</dbReference>
<organism evidence="7 8">
    <name type="scientific">Allomyces macrogynus (strain ATCC 38327)</name>
    <name type="common">Allomyces javanicus var. macrogynus</name>
    <dbReference type="NCBI Taxonomy" id="578462"/>
    <lineage>
        <taxon>Eukaryota</taxon>
        <taxon>Fungi</taxon>
        <taxon>Fungi incertae sedis</taxon>
        <taxon>Blastocladiomycota</taxon>
        <taxon>Blastocladiomycetes</taxon>
        <taxon>Blastocladiales</taxon>
        <taxon>Blastocladiaceae</taxon>
        <taxon>Allomyces</taxon>
    </lineage>
</organism>
<evidence type="ECO:0000256" key="1">
    <source>
        <dbReference type="ARBA" id="ARBA00006895"/>
    </source>
</evidence>
<dbReference type="AlphaFoldDB" id="A0A0L0SFQ0"/>
<reference evidence="7 8" key="1">
    <citation type="submission" date="2009-11" db="EMBL/GenBank/DDBJ databases">
        <title>Annotation of Allomyces macrogynus ATCC 38327.</title>
        <authorList>
            <consortium name="The Broad Institute Genome Sequencing Platform"/>
            <person name="Russ C."/>
            <person name="Cuomo C."/>
            <person name="Burger G."/>
            <person name="Gray M.W."/>
            <person name="Holland P.W.H."/>
            <person name="King N."/>
            <person name="Lang F.B.F."/>
            <person name="Roger A.J."/>
            <person name="Ruiz-Trillo I."/>
            <person name="Young S.K."/>
            <person name="Zeng Q."/>
            <person name="Gargeya S."/>
            <person name="Fitzgerald M."/>
            <person name="Haas B."/>
            <person name="Abouelleil A."/>
            <person name="Alvarado L."/>
            <person name="Arachchi H.M."/>
            <person name="Berlin A."/>
            <person name="Chapman S.B."/>
            <person name="Gearin G."/>
            <person name="Goldberg J."/>
            <person name="Griggs A."/>
            <person name="Gujja S."/>
            <person name="Hansen M."/>
            <person name="Heiman D."/>
            <person name="Howarth C."/>
            <person name="Larimer J."/>
            <person name="Lui A."/>
            <person name="MacDonald P.J.P."/>
            <person name="McCowen C."/>
            <person name="Montmayeur A."/>
            <person name="Murphy C."/>
            <person name="Neiman D."/>
            <person name="Pearson M."/>
            <person name="Priest M."/>
            <person name="Roberts A."/>
            <person name="Saif S."/>
            <person name="Shea T."/>
            <person name="Sisk P."/>
            <person name="Stolte C."/>
            <person name="Sykes S."/>
            <person name="Wortman J."/>
            <person name="Nusbaum C."/>
            <person name="Birren B."/>
        </authorList>
    </citation>
    <scope>NUCLEOTIDE SEQUENCE [LARGE SCALE GENOMIC DNA]</scope>
    <source>
        <strain evidence="7 8">ATCC 38327</strain>
    </source>
</reference>
<dbReference type="GO" id="GO:0045292">
    <property type="term" value="P:mRNA cis splicing, via spliceosome"/>
    <property type="evidence" value="ECO:0007669"/>
    <property type="project" value="TreeGrafter"/>
</dbReference>
<evidence type="ECO:0000313" key="8">
    <source>
        <dbReference type="Proteomes" id="UP000054350"/>
    </source>
</evidence>
<dbReference type="PANTHER" id="PTHR21737:SF4">
    <property type="entry name" value="SPLICING FACTOR CACTIN"/>
    <property type="match status" value="1"/>
</dbReference>
<dbReference type="Pfam" id="PF09732">
    <property type="entry name" value="CactinC_cactus"/>
    <property type="match status" value="1"/>
</dbReference>
<feature type="coiled-coil region" evidence="3">
    <location>
        <begin position="147"/>
        <end position="175"/>
    </location>
</feature>
<dbReference type="EMBL" id="GG745337">
    <property type="protein sequence ID" value="KNE61264.1"/>
    <property type="molecule type" value="Genomic_DNA"/>
</dbReference>
<dbReference type="SMART" id="SM01050">
    <property type="entry name" value="CactinC_cactus"/>
    <property type="match status" value="1"/>
</dbReference>
<feature type="compositionally biased region" description="Polar residues" evidence="4">
    <location>
        <begin position="422"/>
        <end position="436"/>
    </location>
</feature>
<name>A0A0L0SFQ0_ALLM3</name>
<accession>A0A0L0SFQ0</accession>
<feature type="region of interest" description="Disordered" evidence="4">
    <location>
        <begin position="386"/>
        <end position="446"/>
    </location>
</feature>
<comment type="similarity">
    <text evidence="1">Belongs to the CACTIN family.</text>
</comment>
<dbReference type="Proteomes" id="UP000054350">
    <property type="component" value="Unassembled WGS sequence"/>
</dbReference>
<evidence type="ECO:0000313" key="7">
    <source>
        <dbReference type="EMBL" id="KNE61264.1"/>
    </source>
</evidence>
<sequence length="591" mass="69104">MDSKRDSGRDHRRRDRIRSTSRDCKSSDNSRNRGDGERRSRHWSRSRSPSADRKHKSSRRDRRSRSPRGRSRSRDRSSRKKRHKSRSRSPPPRNDPPPVDVTAMYLDDPETAAAAPFEWHKKKKRDKKLGIVEPEGANDPAQFREELDLLQRRRQEREEERRLREEERIQAQRDADRAQFGDWEAREDEFQLRQARTRAEIRVKEGRAMPIDILAMALQLATSPELFERGFDVDPRPPYRLVEHLTDHPTELKMLARDIEMYMWLEQEPQNQRFWQCLLTVAQDTLRRIEHPDRRVTPAVHRDIQQLLEGKSRDQLVILEQSIANKLVRATEPGADPIDVDYWEAMLDWVRIGQSKAELAEFHRGLLDVRNKIKADLRKQRIASAAASCADEQHDDSDVMVVDNSTGDAGGNAGASGEPDAATTSADSNPKANLTPEQLAKDQPQVSDDDAYLAKEIDLASKAYNWSYKYRPRKPKYVNRVNTGYEWNKYNQTHYDSDNPPPKVVQGYKFNIFYPDLLDKSRAPTYRIEPKADGSKDTVILRFIAGPPYEDIAFEIVNKEWEMSHRRGFRCVYDRGVLQLHFQFRRYFYRK</sequence>
<evidence type="ECO:0000256" key="2">
    <source>
        <dbReference type="ARBA" id="ARBA00034534"/>
    </source>
</evidence>
<keyword evidence="8" id="KW-1185">Reference proteome</keyword>
<evidence type="ECO:0000259" key="6">
    <source>
        <dbReference type="Pfam" id="PF10312"/>
    </source>
</evidence>
<feature type="compositionally biased region" description="Basic and acidic residues" evidence="4">
    <location>
        <begin position="17"/>
        <end position="38"/>
    </location>
</feature>
<feature type="domain" description="Splicing factor cactin central" evidence="6">
    <location>
        <begin position="173"/>
        <end position="363"/>
    </location>
</feature>
<reference evidence="8" key="2">
    <citation type="submission" date="2009-11" db="EMBL/GenBank/DDBJ databases">
        <title>The Genome Sequence of Allomyces macrogynus strain ATCC 38327.</title>
        <authorList>
            <consortium name="The Broad Institute Genome Sequencing Platform"/>
            <person name="Russ C."/>
            <person name="Cuomo C."/>
            <person name="Shea T."/>
            <person name="Young S.K."/>
            <person name="Zeng Q."/>
            <person name="Koehrsen M."/>
            <person name="Haas B."/>
            <person name="Borodovsky M."/>
            <person name="Guigo R."/>
            <person name="Alvarado L."/>
            <person name="Berlin A."/>
            <person name="Borenstein D."/>
            <person name="Chen Z."/>
            <person name="Engels R."/>
            <person name="Freedman E."/>
            <person name="Gellesch M."/>
            <person name="Goldberg J."/>
            <person name="Griggs A."/>
            <person name="Gujja S."/>
            <person name="Heiman D."/>
            <person name="Hepburn T."/>
            <person name="Howarth C."/>
            <person name="Jen D."/>
            <person name="Larson L."/>
            <person name="Lewis B."/>
            <person name="Mehta T."/>
            <person name="Park D."/>
            <person name="Pearson M."/>
            <person name="Roberts A."/>
            <person name="Saif S."/>
            <person name="Shenoy N."/>
            <person name="Sisk P."/>
            <person name="Stolte C."/>
            <person name="Sykes S."/>
            <person name="Walk T."/>
            <person name="White J."/>
            <person name="Yandava C."/>
            <person name="Burger G."/>
            <person name="Gray M.W."/>
            <person name="Holland P.W.H."/>
            <person name="King N."/>
            <person name="Lang F.B.F."/>
            <person name="Roger A.J."/>
            <person name="Ruiz-Trillo I."/>
            <person name="Lander E."/>
            <person name="Nusbaum C."/>
        </authorList>
    </citation>
    <scope>NUCLEOTIDE SEQUENCE [LARGE SCALE GENOMIC DNA]</scope>
    <source>
        <strain evidence="8">ATCC 38327</strain>
    </source>
</reference>
<feature type="compositionally biased region" description="Basic residues" evidence="4">
    <location>
        <begin position="53"/>
        <end position="87"/>
    </location>
</feature>
<dbReference type="GO" id="GO:0005737">
    <property type="term" value="C:cytoplasm"/>
    <property type="evidence" value="ECO:0007669"/>
    <property type="project" value="TreeGrafter"/>
</dbReference>
<gene>
    <name evidence="7" type="ORF">AMAG_07007</name>
</gene>
<feature type="compositionally biased region" description="Pro residues" evidence="4">
    <location>
        <begin position="89"/>
        <end position="99"/>
    </location>
</feature>
<proteinExistence type="inferred from homology"/>
<feature type="region of interest" description="Disordered" evidence="4">
    <location>
        <begin position="1"/>
        <end position="142"/>
    </location>
</feature>
<dbReference type="OMA" id="HIDFWND"/>
<evidence type="ECO:0000259" key="5">
    <source>
        <dbReference type="Pfam" id="PF09732"/>
    </source>
</evidence>
<dbReference type="eggNOG" id="KOG2370">
    <property type="taxonomic scope" value="Eukaryota"/>
</dbReference>
<evidence type="ECO:0000256" key="4">
    <source>
        <dbReference type="SAM" id="MobiDB-lite"/>
    </source>
</evidence>
<dbReference type="STRING" id="578462.A0A0L0SFQ0"/>